<dbReference type="CDD" id="cd11035">
    <property type="entry name" value="P450cam-like"/>
    <property type="match status" value="1"/>
</dbReference>
<accession>A0A931HBB3</accession>
<dbReference type="SUPFAM" id="SSF48264">
    <property type="entry name" value="Cytochrome P450"/>
    <property type="match status" value="1"/>
</dbReference>
<dbReference type="InterPro" id="IPR002397">
    <property type="entry name" value="Cyt_P450_B"/>
</dbReference>
<dbReference type="GO" id="GO:0020037">
    <property type="term" value="F:heme binding"/>
    <property type="evidence" value="ECO:0007669"/>
    <property type="project" value="InterPro"/>
</dbReference>
<dbReference type="Gene3D" id="1.10.630.10">
    <property type="entry name" value="Cytochrome P450"/>
    <property type="match status" value="1"/>
</dbReference>
<organism evidence="2 3">
    <name type="scientific">Novosphingobium aureum</name>
    <dbReference type="NCBI Taxonomy" id="2792964"/>
    <lineage>
        <taxon>Bacteria</taxon>
        <taxon>Pseudomonadati</taxon>
        <taxon>Pseudomonadota</taxon>
        <taxon>Alphaproteobacteria</taxon>
        <taxon>Sphingomonadales</taxon>
        <taxon>Sphingomonadaceae</taxon>
        <taxon>Novosphingobium</taxon>
    </lineage>
</organism>
<dbReference type="RefSeq" id="WP_197161647.1">
    <property type="nucleotide sequence ID" value="NZ_JADZGI010000001.1"/>
</dbReference>
<dbReference type="GO" id="GO:0004497">
    <property type="term" value="F:monooxygenase activity"/>
    <property type="evidence" value="ECO:0007669"/>
    <property type="project" value="InterPro"/>
</dbReference>
<dbReference type="PANTHER" id="PTHR46696">
    <property type="entry name" value="P450, PUTATIVE (EUROFUNG)-RELATED"/>
    <property type="match status" value="1"/>
</dbReference>
<name>A0A931HBB3_9SPHN</name>
<dbReference type="GO" id="GO:0005506">
    <property type="term" value="F:iron ion binding"/>
    <property type="evidence" value="ECO:0007669"/>
    <property type="project" value="InterPro"/>
</dbReference>
<dbReference type="InterPro" id="IPR001128">
    <property type="entry name" value="Cyt_P450"/>
</dbReference>
<evidence type="ECO:0000313" key="2">
    <source>
        <dbReference type="EMBL" id="MBH0112378.1"/>
    </source>
</evidence>
<evidence type="ECO:0000313" key="3">
    <source>
        <dbReference type="Proteomes" id="UP000617634"/>
    </source>
</evidence>
<gene>
    <name evidence="2" type="ORF">I5E68_05340</name>
</gene>
<protein>
    <submittedName>
        <fullName evidence="2">Cytochrome P450</fullName>
    </submittedName>
</protein>
<proteinExistence type="inferred from homology"/>
<dbReference type="EMBL" id="JADZGI010000001">
    <property type="protein sequence ID" value="MBH0112378.1"/>
    <property type="molecule type" value="Genomic_DNA"/>
</dbReference>
<comment type="caution">
    <text evidence="2">The sequence shown here is derived from an EMBL/GenBank/DDBJ whole genome shotgun (WGS) entry which is preliminary data.</text>
</comment>
<evidence type="ECO:0000256" key="1">
    <source>
        <dbReference type="ARBA" id="ARBA00010617"/>
    </source>
</evidence>
<dbReference type="Pfam" id="PF00067">
    <property type="entry name" value="p450"/>
    <property type="match status" value="1"/>
</dbReference>
<reference evidence="2" key="1">
    <citation type="submission" date="2020-11" db="EMBL/GenBank/DDBJ databases">
        <title>Novosphingobium aureum sp. nov., a marine bacterium isolated from sediment of a salt flat.</title>
        <authorList>
            <person name="Yoo Y."/>
            <person name="Kim J.-J."/>
        </authorList>
    </citation>
    <scope>NUCLEOTIDE SEQUENCE</scope>
    <source>
        <strain evidence="2">YJ-S2-02</strain>
    </source>
</reference>
<dbReference type="AlphaFoldDB" id="A0A931HBB3"/>
<dbReference type="InterPro" id="IPR036396">
    <property type="entry name" value="Cyt_P450_sf"/>
</dbReference>
<sequence>MAETTTAPAPAPIPAHVPGERVIDFDVFSPPGSQADYFGAWLALLDGPDLVWTTANGGHWIAAGGSTVRGIWEDAARFSNEALAVTPGLGEVMEFIPLQQDAPEHKPFRSAVMKGFAHQHIVATEPLVRGETVRLIEAMRPHGHCDFMAEFAEILPVHTFLSVIGVPPEDRVRLRPLGRQLTRPDGTMTVVELRDAADAYLEPYIRERLASPGPDLFSRILSVPIEGRAWTFEEAQRMCRNLLFGGLDTVVAMLGNVMMHLARHPAQQERLRQDPGLIPDAADELMRRYPTVAVTRNCVETCEIDGVTVERGDLVYLPSVLHNLDPRSFDAPETVDFARKLTQVRHSTMGAGPHRCVGAALARMEVIVVIEEWLARMPAFTLAEDARPTFRAGNVGALDQLALAWQA</sequence>
<dbReference type="PRINTS" id="PR00359">
    <property type="entry name" value="BP450"/>
</dbReference>
<dbReference type="GO" id="GO:0016705">
    <property type="term" value="F:oxidoreductase activity, acting on paired donors, with incorporation or reduction of molecular oxygen"/>
    <property type="evidence" value="ECO:0007669"/>
    <property type="project" value="InterPro"/>
</dbReference>
<dbReference type="Proteomes" id="UP000617634">
    <property type="component" value="Unassembled WGS sequence"/>
</dbReference>
<keyword evidence="3" id="KW-1185">Reference proteome</keyword>
<comment type="similarity">
    <text evidence="1">Belongs to the cytochrome P450 family.</text>
</comment>
<dbReference type="PANTHER" id="PTHR46696:SF6">
    <property type="entry name" value="P450, PUTATIVE (EUROFUNG)-RELATED"/>
    <property type="match status" value="1"/>
</dbReference>